<dbReference type="SUPFAM" id="SSF52172">
    <property type="entry name" value="CheY-like"/>
    <property type="match status" value="1"/>
</dbReference>
<dbReference type="GO" id="GO:0000160">
    <property type="term" value="P:phosphorelay signal transduction system"/>
    <property type="evidence" value="ECO:0007669"/>
    <property type="project" value="InterPro"/>
</dbReference>
<feature type="modified residue" description="4-aspartylphosphate" evidence="1">
    <location>
        <position position="67"/>
    </location>
</feature>
<dbReference type="Proteomes" id="UP000266067">
    <property type="component" value="Unassembled WGS sequence"/>
</dbReference>
<dbReference type="Gene3D" id="3.40.50.2300">
    <property type="match status" value="1"/>
</dbReference>
<reference evidence="3 4" key="1">
    <citation type="submission" date="2018-08" db="EMBL/GenBank/DDBJ databases">
        <title>Proposal of Muricauda 72 sp.nov. and Muricauda NH166 sp.nov., isolated from seawater.</title>
        <authorList>
            <person name="Cheng H."/>
            <person name="Wu Y.-H."/>
            <person name="Guo L.-L."/>
            <person name="Xu X.-W."/>
        </authorList>
    </citation>
    <scope>NUCLEOTIDE SEQUENCE [LARGE SCALE GENOMIC DNA]</scope>
    <source>
        <strain evidence="3 4">KCTC 22173</strain>
    </source>
</reference>
<proteinExistence type="predicted"/>
<evidence type="ECO:0000313" key="4">
    <source>
        <dbReference type="Proteomes" id="UP000266067"/>
    </source>
</evidence>
<keyword evidence="4" id="KW-1185">Reference proteome</keyword>
<dbReference type="AlphaFoldDB" id="A0A3A1NAL9"/>
<dbReference type="InterPro" id="IPR001789">
    <property type="entry name" value="Sig_transdc_resp-reg_receiver"/>
</dbReference>
<dbReference type="PROSITE" id="PS50110">
    <property type="entry name" value="RESPONSE_REGULATORY"/>
    <property type="match status" value="1"/>
</dbReference>
<protein>
    <submittedName>
        <fullName evidence="3">Response regulator</fullName>
    </submittedName>
</protein>
<dbReference type="EMBL" id="QXFH01000063">
    <property type="protein sequence ID" value="RIV36493.1"/>
    <property type="molecule type" value="Genomic_DNA"/>
</dbReference>
<name>A0A3A1NAL9_9FLAO</name>
<dbReference type="PANTHER" id="PTHR44520:SF2">
    <property type="entry name" value="RESPONSE REGULATOR RCP1"/>
    <property type="match status" value="1"/>
</dbReference>
<dbReference type="Pfam" id="PF00072">
    <property type="entry name" value="Response_reg"/>
    <property type="match status" value="1"/>
</dbReference>
<evidence type="ECO:0000256" key="1">
    <source>
        <dbReference type="PROSITE-ProRule" id="PRU00169"/>
    </source>
</evidence>
<accession>A0A3A1NAL9</accession>
<evidence type="ECO:0000313" key="3">
    <source>
        <dbReference type="EMBL" id="RIV36493.1"/>
    </source>
</evidence>
<keyword evidence="1" id="KW-0597">Phosphoprotein</keyword>
<dbReference type="PANTHER" id="PTHR44520">
    <property type="entry name" value="RESPONSE REGULATOR RCP1-RELATED"/>
    <property type="match status" value="1"/>
</dbReference>
<gene>
    <name evidence="3" type="ORF">D2V08_02035</name>
</gene>
<dbReference type="InterPro" id="IPR011006">
    <property type="entry name" value="CheY-like_superfamily"/>
</dbReference>
<feature type="domain" description="Response regulatory" evidence="2">
    <location>
        <begin position="10"/>
        <end position="141"/>
    </location>
</feature>
<dbReference type="OrthoDB" id="673128at2"/>
<comment type="caution">
    <text evidence="3">The sequence shown here is derived from an EMBL/GenBank/DDBJ whole genome shotgun (WGS) entry which is preliminary data.</text>
</comment>
<organism evidence="3 4">
    <name type="scientific">Flagellimonas lutimaris</name>
    <dbReference type="NCBI Taxonomy" id="475082"/>
    <lineage>
        <taxon>Bacteria</taxon>
        <taxon>Pseudomonadati</taxon>
        <taxon>Bacteroidota</taxon>
        <taxon>Flavobacteriia</taxon>
        <taxon>Flavobacteriales</taxon>
        <taxon>Flavobacteriaceae</taxon>
        <taxon>Flagellimonas</taxon>
    </lineage>
</organism>
<evidence type="ECO:0000259" key="2">
    <source>
        <dbReference type="PROSITE" id="PS50110"/>
    </source>
</evidence>
<sequence length="141" mass="16183">MCILMKKVSCIFIVDDDPITVFGIKKMLKSVASCDDIQIFQNGHEAHEAIKERLKEGKIIPEVVFLDINMPIMDGWEFLDELIALDIKEHITINMITSSIDPLDYKKWNGFKNRCPYTLNFKNKPIFKIEANDLGCMDIAS</sequence>
<dbReference type="InterPro" id="IPR052893">
    <property type="entry name" value="TCS_response_regulator"/>
</dbReference>